<dbReference type="RefSeq" id="WP_070740681.1">
    <property type="nucleotide sequence ID" value="NZ_MDZA01000039.1"/>
</dbReference>
<feature type="chain" id="PRO_5009579672" evidence="1">
    <location>
        <begin position="19"/>
        <end position="322"/>
    </location>
</feature>
<keyword evidence="3" id="KW-1185">Reference proteome</keyword>
<evidence type="ECO:0000313" key="2">
    <source>
        <dbReference type="EMBL" id="OGX91705.1"/>
    </source>
</evidence>
<dbReference type="Proteomes" id="UP000177506">
    <property type="component" value="Unassembled WGS sequence"/>
</dbReference>
<evidence type="ECO:0000256" key="1">
    <source>
        <dbReference type="SAM" id="SignalP"/>
    </source>
</evidence>
<protein>
    <submittedName>
        <fullName evidence="2">Uncharacterized protein</fullName>
    </submittedName>
</protein>
<dbReference type="OrthoDB" id="978875at2"/>
<evidence type="ECO:0000313" key="3">
    <source>
        <dbReference type="Proteomes" id="UP000177506"/>
    </source>
</evidence>
<dbReference type="EMBL" id="MDZA01000039">
    <property type="protein sequence ID" value="OGX91705.1"/>
    <property type="molecule type" value="Genomic_DNA"/>
</dbReference>
<proteinExistence type="predicted"/>
<reference evidence="2 3" key="1">
    <citation type="submission" date="2016-08" db="EMBL/GenBank/DDBJ databases">
        <title>Hymenobacter coccineus sp. nov., Hymenobacter lapidarius sp. nov. and Hymenobacter glacialis sp. nov., isolated from Antarctic soil.</title>
        <authorList>
            <person name="Sedlacek I."/>
            <person name="Kralova S."/>
            <person name="Kyrova K."/>
            <person name="Maslanova I."/>
            <person name="Stankova E."/>
            <person name="Vrbovska V."/>
            <person name="Nemec M."/>
            <person name="Bartak M."/>
            <person name="Svec P."/>
            <person name="Busse H.-J."/>
            <person name="Pantucek R."/>
        </authorList>
    </citation>
    <scope>NUCLEOTIDE SEQUENCE [LARGE SCALE GENOMIC DNA]</scope>
    <source>
        <strain evidence="2 3">CCM 8649</strain>
    </source>
</reference>
<dbReference type="AlphaFoldDB" id="A0A1G1TLI1"/>
<keyword evidence="1" id="KW-0732">Signal</keyword>
<name>A0A1G1TLI1_9BACT</name>
<sequence>MKILPTAFFLLLSTAATAQNLSVVTTDSSRIETRLYPGGREVKEILTAKDLVYYRFYRNDQTVATTTGTRTKAGRPTGITRDYNDRNQLLYTVDHDRGTWRVADKQLYPFYGIQDHMRAKADSTIAAIYGRQFLLTSTVWNVQGSAIYNAKESGNWTDSFVAKPTKFLFRYDVKLSPRRVYPELIEFELDANGNFIPNEFERIFGFEKRPQVPTPKFTLAYRSTIEMTRKKSGARNQPLSGFLKWESFKKPALYNGHFRFYVPIKTGTLTDLHPKGRSSVTDRFDVYVFNPWTGAFIEKKKMKAVRSWEERSGNSSGLVPDN</sequence>
<comment type="caution">
    <text evidence="2">The sequence shown here is derived from an EMBL/GenBank/DDBJ whole genome shotgun (WGS) entry which is preliminary data.</text>
</comment>
<organism evidence="2 3">
    <name type="scientific">Hymenobacter coccineus</name>
    <dbReference type="NCBI Taxonomy" id="1908235"/>
    <lineage>
        <taxon>Bacteria</taxon>
        <taxon>Pseudomonadati</taxon>
        <taxon>Bacteroidota</taxon>
        <taxon>Cytophagia</taxon>
        <taxon>Cytophagales</taxon>
        <taxon>Hymenobacteraceae</taxon>
        <taxon>Hymenobacter</taxon>
    </lineage>
</organism>
<gene>
    <name evidence="2" type="ORF">BEN49_18805</name>
</gene>
<feature type="signal peptide" evidence="1">
    <location>
        <begin position="1"/>
        <end position="18"/>
    </location>
</feature>
<accession>A0A1G1TLI1</accession>